<dbReference type="CDD" id="cd06843">
    <property type="entry name" value="PLPDE_III_PvsE_like"/>
    <property type="match status" value="1"/>
</dbReference>
<keyword evidence="2 3" id="KW-0663">Pyridoxal phosphate</keyword>
<dbReference type="InterPro" id="IPR002433">
    <property type="entry name" value="Orn_de-COase"/>
</dbReference>
<organism evidence="7 8">
    <name type="scientific">Halomonas binhaiensis</name>
    <dbReference type="NCBI Taxonomy" id="2562282"/>
    <lineage>
        <taxon>Bacteria</taxon>
        <taxon>Pseudomonadati</taxon>
        <taxon>Pseudomonadota</taxon>
        <taxon>Gammaproteobacteria</taxon>
        <taxon>Oceanospirillales</taxon>
        <taxon>Halomonadaceae</taxon>
        <taxon>Halomonas</taxon>
    </lineage>
</organism>
<evidence type="ECO:0000256" key="4">
    <source>
        <dbReference type="RuleBase" id="RU003737"/>
    </source>
</evidence>
<accession>A0A5C1NHF5</accession>
<name>A0A5C1NHF5_9GAMM</name>
<dbReference type="InterPro" id="IPR009006">
    <property type="entry name" value="Ala_racemase/Decarboxylase_C"/>
</dbReference>
<dbReference type="EMBL" id="CP038437">
    <property type="protein sequence ID" value="QEM82726.1"/>
    <property type="molecule type" value="Genomic_DNA"/>
</dbReference>
<dbReference type="Gene3D" id="3.20.20.10">
    <property type="entry name" value="Alanine racemase"/>
    <property type="match status" value="1"/>
</dbReference>
<dbReference type="AlphaFoldDB" id="A0A5C1NHF5"/>
<sequence length="444" mass="48326">MRKETLFEHIPEHIVAAIKQRSSQERDPLAAFFYDLTALAEHARGLKAALPRGVELFYAIKANSEAPILETLAPIVDGFELSSGGEIARALGCSQSKPWVLSGPGKLDSDMEQAIAGGIEAFHVESLNEIARLQRIAERAGGGNGGKMQKVLLRINPSLPDTFGSRLKMAGAPTPFGIDESDLGEAVRAVEAASHLELVGFHIHAMSHQKDVTRHRELIAFYLSRWPQWCALASRPETLTQLNVGGGIGVNYQINAAGQINDASQIHDDSEQFDWPLLCQGIEEALAQIDNPPRLRFEIGRFISAFCGYYVIEVLDQKTSHGEHFLVCRGGTHQFRLPAAQSHDHPVIHLPLSGATPAAQVQAQAHDWTVVGQLCTPKDVLSRGQRMRGVEVGDLLVLPLAGAYGYNISHADFLCHPRPAQIFVQEPETDNAPAEAKSSLASCV</sequence>
<evidence type="ECO:0000256" key="2">
    <source>
        <dbReference type="ARBA" id="ARBA00022898"/>
    </source>
</evidence>
<protein>
    <submittedName>
        <fullName evidence="7">Type III PLP-dependent enzyme</fullName>
    </submittedName>
</protein>
<dbReference type="PRINTS" id="PR01179">
    <property type="entry name" value="ODADCRBXLASE"/>
</dbReference>
<dbReference type="Proteomes" id="UP000324285">
    <property type="component" value="Chromosome"/>
</dbReference>
<feature type="domain" description="Orn/DAP/Arg decarboxylase 2 C-terminal" evidence="5">
    <location>
        <begin position="306"/>
        <end position="402"/>
    </location>
</feature>
<dbReference type="SUPFAM" id="SSF50621">
    <property type="entry name" value="Alanine racemase C-terminal domain-like"/>
    <property type="match status" value="1"/>
</dbReference>
<dbReference type="InterPro" id="IPR000183">
    <property type="entry name" value="Orn/DAP/Arg_de-COase"/>
</dbReference>
<evidence type="ECO:0000313" key="8">
    <source>
        <dbReference type="Proteomes" id="UP000324285"/>
    </source>
</evidence>
<evidence type="ECO:0000256" key="3">
    <source>
        <dbReference type="PIRSR" id="PIRSR600183-50"/>
    </source>
</evidence>
<reference evidence="7" key="1">
    <citation type="submission" date="2021-02" db="EMBL/GenBank/DDBJ databases">
        <title>Strain Y2R2, a novel species of the genus Halomonas.</title>
        <authorList>
            <person name="Huang H."/>
        </authorList>
    </citation>
    <scope>NUCLEOTIDE SEQUENCE</scope>
    <source>
        <strain evidence="7">Y2R2</strain>
    </source>
</reference>
<keyword evidence="8" id="KW-1185">Reference proteome</keyword>
<dbReference type="PANTHER" id="PTHR43727:SF2">
    <property type="entry name" value="GROUP IV DECARBOXYLASE"/>
    <property type="match status" value="1"/>
</dbReference>
<dbReference type="Pfam" id="PF02784">
    <property type="entry name" value="Orn_Arg_deC_N"/>
    <property type="match status" value="1"/>
</dbReference>
<dbReference type="OrthoDB" id="9802147at2"/>
<dbReference type="GO" id="GO:0006596">
    <property type="term" value="P:polyamine biosynthetic process"/>
    <property type="evidence" value="ECO:0007669"/>
    <property type="project" value="InterPro"/>
</dbReference>
<dbReference type="Gene3D" id="2.40.37.10">
    <property type="entry name" value="Lyase, Ornithine Decarboxylase, Chain A, domain 1"/>
    <property type="match status" value="1"/>
</dbReference>
<dbReference type="SUPFAM" id="SSF51419">
    <property type="entry name" value="PLP-binding barrel"/>
    <property type="match status" value="1"/>
</dbReference>
<dbReference type="InterPro" id="IPR022643">
    <property type="entry name" value="De-COase2_C"/>
</dbReference>
<dbReference type="InterPro" id="IPR022644">
    <property type="entry name" value="De-COase2_N"/>
</dbReference>
<dbReference type="RefSeq" id="WP_149285849.1">
    <property type="nucleotide sequence ID" value="NZ_CP038437.2"/>
</dbReference>
<feature type="modified residue" description="N6-(pyridoxal phosphate)lysine" evidence="3">
    <location>
        <position position="61"/>
    </location>
</feature>
<dbReference type="GO" id="GO:0008836">
    <property type="term" value="F:diaminopimelate decarboxylase activity"/>
    <property type="evidence" value="ECO:0007669"/>
    <property type="project" value="TreeGrafter"/>
</dbReference>
<gene>
    <name evidence="7" type="ORF">E4T21_15095</name>
</gene>
<evidence type="ECO:0000313" key="7">
    <source>
        <dbReference type="EMBL" id="QEM82726.1"/>
    </source>
</evidence>
<dbReference type="Pfam" id="PF00278">
    <property type="entry name" value="Orn_DAP_Arg_deC"/>
    <property type="match status" value="1"/>
</dbReference>
<dbReference type="PRINTS" id="PR01182">
    <property type="entry name" value="ORNDCRBXLASE"/>
</dbReference>
<dbReference type="InterPro" id="IPR029066">
    <property type="entry name" value="PLP-binding_barrel"/>
</dbReference>
<comment type="similarity">
    <text evidence="4">Belongs to the Orn/Lys/Arg decarboxylase class-II family.</text>
</comment>
<dbReference type="GO" id="GO:0009089">
    <property type="term" value="P:lysine biosynthetic process via diaminopimelate"/>
    <property type="evidence" value="ECO:0007669"/>
    <property type="project" value="TreeGrafter"/>
</dbReference>
<proteinExistence type="inferred from homology"/>
<comment type="cofactor">
    <cofactor evidence="1 3">
        <name>pyridoxal 5'-phosphate</name>
        <dbReference type="ChEBI" id="CHEBI:597326"/>
    </cofactor>
</comment>
<dbReference type="PANTHER" id="PTHR43727">
    <property type="entry name" value="DIAMINOPIMELATE DECARBOXYLASE"/>
    <property type="match status" value="1"/>
</dbReference>
<feature type="active site" description="Proton donor" evidence="3">
    <location>
        <position position="375"/>
    </location>
</feature>
<evidence type="ECO:0000256" key="1">
    <source>
        <dbReference type="ARBA" id="ARBA00001933"/>
    </source>
</evidence>
<feature type="domain" description="Orn/DAP/Arg decarboxylase 2 N-terminal" evidence="6">
    <location>
        <begin position="39"/>
        <end position="255"/>
    </location>
</feature>
<evidence type="ECO:0000259" key="6">
    <source>
        <dbReference type="Pfam" id="PF02784"/>
    </source>
</evidence>
<dbReference type="KEGG" id="hbh:E4T21_15095"/>
<evidence type="ECO:0000259" key="5">
    <source>
        <dbReference type="Pfam" id="PF00278"/>
    </source>
</evidence>